<reference evidence="1" key="1">
    <citation type="journal article" date="2021" name="Proc. Natl. Acad. Sci. U.S.A.">
        <title>A Catalog of Tens of Thousands of Viruses from Human Metagenomes Reveals Hidden Associations with Chronic Diseases.</title>
        <authorList>
            <person name="Tisza M.J."/>
            <person name="Buck C.B."/>
        </authorList>
    </citation>
    <scope>NUCLEOTIDE SEQUENCE</scope>
    <source>
        <strain evidence="1">CtO4916</strain>
    </source>
</reference>
<sequence>MKEESCAKRTMLARGIGVLSSDEMARPEYMICESSVIWAQRQQRTMYEGENEM</sequence>
<organism evidence="1">
    <name type="scientific">Myoviridae sp. ctO4916</name>
    <dbReference type="NCBI Taxonomy" id="2826645"/>
    <lineage>
        <taxon>Viruses</taxon>
        <taxon>Duplodnaviria</taxon>
        <taxon>Heunggongvirae</taxon>
        <taxon>Uroviricota</taxon>
        <taxon>Caudoviricetes</taxon>
    </lineage>
</organism>
<proteinExistence type="predicted"/>
<evidence type="ECO:0000313" key="1">
    <source>
        <dbReference type="EMBL" id="DAD89501.1"/>
    </source>
</evidence>
<accession>A0A8S5N4A7</accession>
<name>A0A8S5N4A7_9CAUD</name>
<dbReference type="EMBL" id="BK015062">
    <property type="protein sequence ID" value="DAD89501.1"/>
    <property type="molecule type" value="Genomic_DNA"/>
</dbReference>
<protein>
    <submittedName>
        <fullName evidence="1">Uncharacterized protein</fullName>
    </submittedName>
</protein>